<evidence type="ECO:0000256" key="1">
    <source>
        <dbReference type="ARBA" id="ARBA00004496"/>
    </source>
</evidence>
<dbReference type="Ensembl" id="ENSNFUT00015018753.1">
    <property type="protein sequence ID" value="ENSNFUP00015017933.1"/>
    <property type="gene ID" value="ENSNFUG00015008207.1"/>
</dbReference>
<dbReference type="InterPro" id="IPR043162">
    <property type="entry name" value="DOCK_C_lobe_C"/>
</dbReference>
<dbReference type="Pfam" id="PF14429">
    <property type="entry name" value="DOCK-C2"/>
    <property type="match status" value="1"/>
</dbReference>
<dbReference type="GO" id="GO:0005737">
    <property type="term" value="C:cytoplasm"/>
    <property type="evidence" value="ECO:0007669"/>
    <property type="project" value="UniProtKB-SubCell"/>
</dbReference>
<dbReference type="PANTHER" id="PTHR45653:SF4">
    <property type="entry name" value="DEDICATOR OF CYTOKINESIS PROTEIN 3"/>
    <property type="match status" value="1"/>
</dbReference>
<dbReference type="FunFam" id="1.25.40.410:FF:000003">
    <property type="entry name" value="Dedicator of cytokinesis protein 4"/>
    <property type="match status" value="1"/>
</dbReference>
<evidence type="ECO:0000259" key="10">
    <source>
        <dbReference type="PROSITE" id="PS50002"/>
    </source>
</evidence>
<feature type="chain" id="PRO_5034623612" evidence="9">
    <location>
        <begin position="30"/>
        <end position="1880"/>
    </location>
</feature>
<dbReference type="PROSITE" id="PS50002">
    <property type="entry name" value="SH3"/>
    <property type="match status" value="1"/>
</dbReference>
<dbReference type="GO" id="GO:0031267">
    <property type="term" value="F:small GTPase binding"/>
    <property type="evidence" value="ECO:0007669"/>
    <property type="project" value="TreeGrafter"/>
</dbReference>
<evidence type="ECO:0000256" key="5">
    <source>
        <dbReference type="ARBA" id="ARBA00022658"/>
    </source>
</evidence>
<gene>
    <name evidence="13" type="primary">DOCK3</name>
</gene>
<name>A0A8C6LEU6_NOTFU</name>
<evidence type="ECO:0000256" key="8">
    <source>
        <dbReference type="SAM" id="MobiDB-lite"/>
    </source>
</evidence>
<dbReference type="InterPro" id="IPR037811">
    <property type="entry name" value="C2_Dock-B"/>
</dbReference>
<comment type="similarity">
    <text evidence="7">Belongs to the DOCK family.</text>
</comment>
<dbReference type="PANTHER" id="PTHR45653">
    <property type="entry name" value="DEDICATOR OF CYTOKINESIS"/>
    <property type="match status" value="1"/>
</dbReference>
<reference evidence="13" key="2">
    <citation type="submission" date="2025-08" db="UniProtKB">
        <authorList>
            <consortium name="Ensembl"/>
        </authorList>
    </citation>
    <scope>IDENTIFICATION</scope>
</reference>
<dbReference type="InterPro" id="IPR036028">
    <property type="entry name" value="SH3-like_dom_sf"/>
</dbReference>
<evidence type="ECO:0000313" key="13">
    <source>
        <dbReference type="Ensembl" id="ENSNFUP00015017933.1"/>
    </source>
</evidence>
<dbReference type="InterPro" id="IPR042455">
    <property type="entry name" value="DOCK_N_sub1"/>
</dbReference>
<feature type="region of interest" description="Disordered" evidence="8">
    <location>
        <begin position="1596"/>
        <end position="1626"/>
    </location>
</feature>
<dbReference type="InterPro" id="IPR032376">
    <property type="entry name" value="DOCK_N"/>
</dbReference>
<dbReference type="Pfam" id="PF23554">
    <property type="entry name" value="TPR_DOCK"/>
    <property type="match status" value="1"/>
</dbReference>
<accession>A0A8C6LEU6</accession>
<dbReference type="PROSITE" id="PS51651">
    <property type="entry name" value="DOCKER"/>
    <property type="match status" value="1"/>
</dbReference>
<dbReference type="GeneTree" id="ENSGT00940000155514"/>
<dbReference type="Gene3D" id="1.20.58.740">
    <property type="match status" value="1"/>
</dbReference>
<dbReference type="Pfam" id="PF16172">
    <property type="entry name" value="DOCK_N"/>
    <property type="match status" value="1"/>
</dbReference>
<feature type="compositionally biased region" description="Polar residues" evidence="8">
    <location>
        <begin position="1614"/>
        <end position="1623"/>
    </location>
</feature>
<dbReference type="InterPro" id="IPR027357">
    <property type="entry name" value="DOCKER_dom"/>
</dbReference>
<dbReference type="Pfam" id="PF20421">
    <property type="entry name" value="DHR-2_Lobe_C"/>
    <property type="match status" value="1"/>
</dbReference>
<dbReference type="Gene3D" id="2.60.40.150">
    <property type="entry name" value="C2 domain"/>
    <property type="match status" value="1"/>
</dbReference>
<evidence type="ECO:0000313" key="14">
    <source>
        <dbReference type="Proteomes" id="UP000694548"/>
    </source>
</evidence>
<dbReference type="CDD" id="cd08695">
    <property type="entry name" value="C2_Dock-B"/>
    <property type="match status" value="1"/>
</dbReference>
<dbReference type="GO" id="GO:0007264">
    <property type="term" value="P:small GTPase-mediated signal transduction"/>
    <property type="evidence" value="ECO:0007669"/>
    <property type="project" value="InterPro"/>
</dbReference>
<dbReference type="Pfam" id="PF06920">
    <property type="entry name" value="DHR-2_Lobe_A"/>
    <property type="match status" value="1"/>
</dbReference>
<dbReference type="SMART" id="SM00326">
    <property type="entry name" value="SH3"/>
    <property type="match status" value="1"/>
</dbReference>
<dbReference type="Gene3D" id="2.30.30.40">
    <property type="entry name" value="SH3 Domains"/>
    <property type="match status" value="1"/>
</dbReference>
<feature type="domain" description="C2 DOCK-type" evidence="11">
    <location>
        <begin position="407"/>
        <end position="565"/>
    </location>
</feature>
<dbReference type="Pfam" id="PF20422">
    <property type="entry name" value="DHR-2_Lobe_B"/>
    <property type="match status" value="1"/>
</dbReference>
<evidence type="ECO:0000256" key="6">
    <source>
        <dbReference type="PROSITE-ProRule" id="PRU00192"/>
    </source>
</evidence>
<feature type="region of interest" description="Disordered" evidence="8">
    <location>
        <begin position="1713"/>
        <end position="1880"/>
    </location>
</feature>
<evidence type="ECO:0000256" key="3">
    <source>
        <dbReference type="ARBA" id="ARBA00022490"/>
    </source>
</evidence>
<keyword evidence="14" id="KW-1185">Reference proteome</keyword>
<feature type="signal peptide" evidence="9">
    <location>
        <begin position="1"/>
        <end position="29"/>
    </location>
</feature>
<feature type="domain" description="DOCKER" evidence="12">
    <location>
        <begin position="1194"/>
        <end position="1601"/>
    </location>
</feature>
<keyword evidence="2 6" id="KW-0728">SH3 domain</keyword>
<evidence type="ECO:0000256" key="2">
    <source>
        <dbReference type="ARBA" id="ARBA00022443"/>
    </source>
</evidence>
<dbReference type="Gene3D" id="1.20.1270.350">
    <property type="entry name" value="Dedicator of cytokinesis N-terminal subdomain"/>
    <property type="match status" value="1"/>
</dbReference>
<sequence>SWTSHLFLSFVFFFLVVCNFRGLVTQGLALEVGETVQILEKCEGKTSWCITFMRHQDGVFPANYVHLKKATVTNRGPHETVAPLEDPVVTEVTSTLQEWASLWKQLYVKHKVDLFYKVRHVMMELIDLRRQLLSGHLTQDQSRDVKRHITVRLDWGNEHLGLDLVPRKEFEMVDEDQISVSDLYKMNTRQRHGEPSRVPVPHHLLVNLKSFTYNIGEDTDIFFSLYDLREGKTISEKFMVRLNKNGGPKNPEKVDRLCALFTDLSNKDMKRDLYIVSQVIRTGRMLLNDSKKGPPHVQYRRPYGCAVLAMSDVLQIISELKEEKDFVLKVYTCNNENEWYQIHENIIRKSSNKYTAPSINYGLIISLQLLRGDIEQVRRENPLIFSRGVAITRKLGFPDVIMPGDIRNDLYLTLERGDFERGGKSVQKNIEVAMYVLYADGEILKDCISLGSGEPNLPEYRSFVLYHNNSPRWSEVIKLPIPIDRFRGSHLRFEFRHCSTKDKGEKKLFGFAFTPLMREDGTTLSDESHELYVYKDDFNSCPNIPSSLIFQRSTKETFWICTQLSSTKLTQNVDLLALLKWKAHPDRVMDILGRLRHVSGEEIVKFLQDILDTLFSILDDNTDKFGPLVFQSLVFIINLLRDSKYYHFRPVMDTYIQKHFAGALAYKELIRCLKWYMDRSAEVVRQDHIQEAMRALEYLFKFIVQSRILYSRATCGMEEEQFRTSIQELFQSIRFVLSLDSRNSETLIFTQAALLNSFPAIFDELLQMFTVQEVAEFVRGTLGSMPSTVHIGQSMDVVKLQSIARTVDSRLFSFPESRRILLPVVLHHIHLHLRQQKELLICSGILSSVFSIIKTSSLDMSVQEEIEMMVESLLEVLLQTLLSIMSKSQSQEAVRGQRCPQCTAEITGEYVSCLLSLLRQMTDIHFQRLMENFQSKDELKEFLLKILCVFRNLMKLSIFPRDWNIMRLLTSNILLTTAQQLAPALHKNFAETDFDFKVWNSYFSLAVLYINQPSLQLENLSLAKRKKILDKYGDMRVMMTYELFNLWQNLGENKIHFIPGMIGPFLGVTLVPQLEVRNIMIPIFHDMMDWEQRKNGNFKQVEAELIDKLDSLVSEGKGDENYRELFGLLTQLFGPYPSLLEKIEQETWRETGISFVTSVTRLMERLLDYRDCMKGDETENKKIGCTVNLLNFYKSEINKEEMYIRYIHKLCDMHLQAENYTEAAFTLLLYWELLHWDERPVKEFLHHPAQTEWHRKEGLCRKVIHYFNKGKCWEFGIPLCRELAFQYESLYDYQSLSWIRKMEAAYYDNIMEQQRLEPEFFRVGFYGRKFPFFLRNKEFVCRGHDYERLEAFQQRMLGEFPQAIAMQHPNQPDEAILQCDAQYLQIYAVTPVPESVTVLQMDRVPDRIKSFYRVNNVRHFRYDRPFHKGPKDRDNEFKSLWIERTTLILTHPLPGISRWFEVDKRELVEVSPLENAISVVENKNLELRTLISQYQHKQPHGNINLLSMTLNGVIDAAVNGGIARYQEAFFDKDYITSHPEDTEKITQLKDLMQEQVHILGVGLAIHEKLVHPEMRPLHKKLIDQFQMMRSSLCHVSASPSSSSLSSTHSAPPQMINSTPSTMRVGSPSLPDKYRHNREMLMLLPPHRERPSSAMYSNVAENGQLPNFQRALFQQVIGPCKPCSDPNLSVAEKGQHLSMHFDAFHNQVSDFPPALPTRSLRKSPLHPIPASPTSPQSILDGSNSNLSGSASSGVSSLSESNFSGPASSSDPSASRTDTLESVPSSQAWTTDQEDLDSPYQPIRYSMSEPDVLDGVKPPPCRSHSAPGGVGPAQVVSQAPPPHLEPDATPTSGDVSPPGTTSQNGPKPPLPELESEMLPLFF</sequence>
<dbReference type="InterPro" id="IPR026791">
    <property type="entry name" value="DOCK"/>
</dbReference>
<evidence type="ECO:0000256" key="7">
    <source>
        <dbReference type="PROSITE-ProRule" id="PRU00983"/>
    </source>
</evidence>
<dbReference type="InterPro" id="IPR046770">
    <property type="entry name" value="DOCKER_Lobe_B"/>
</dbReference>
<keyword evidence="5" id="KW-0344">Guanine-nucleotide releasing factor</keyword>
<feature type="compositionally biased region" description="Low complexity" evidence="8">
    <location>
        <begin position="1596"/>
        <end position="1611"/>
    </location>
</feature>
<evidence type="ECO:0000256" key="4">
    <source>
        <dbReference type="ARBA" id="ARBA00022553"/>
    </source>
</evidence>
<keyword evidence="3" id="KW-0963">Cytoplasm</keyword>
<organism evidence="13 14">
    <name type="scientific">Nothobranchius furzeri</name>
    <name type="common">Turquoise killifish</name>
    <dbReference type="NCBI Taxonomy" id="105023"/>
    <lineage>
        <taxon>Eukaryota</taxon>
        <taxon>Metazoa</taxon>
        <taxon>Chordata</taxon>
        <taxon>Craniata</taxon>
        <taxon>Vertebrata</taxon>
        <taxon>Euteleostomi</taxon>
        <taxon>Actinopterygii</taxon>
        <taxon>Neopterygii</taxon>
        <taxon>Teleostei</taxon>
        <taxon>Neoteleostei</taxon>
        <taxon>Acanthomorphata</taxon>
        <taxon>Ovalentaria</taxon>
        <taxon>Atherinomorphae</taxon>
        <taxon>Cyprinodontiformes</taxon>
        <taxon>Nothobranchiidae</taxon>
        <taxon>Nothobranchius</taxon>
    </lineage>
</organism>
<dbReference type="InterPro" id="IPR043161">
    <property type="entry name" value="DOCK_C_lobe_A"/>
</dbReference>
<keyword evidence="9" id="KW-0732">Signal</keyword>
<dbReference type="PROSITE" id="PS51650">
    <property type="entry name" value="C2_DOCK"/>
    <property type="match status" value="1"/>
</dbReference>
<evidence type="ECO:0000259" key="12">
    <source>
        <dbReference type="PROSITE" id="PS51651"/>
    </source>
</evidence>
<reference evidence="13" key="3">
    <citation type="submission" date="2025-09" db="UniProtKB">
        <authorList>
            <consortium name="Ensembl"/>
        </authorList>
    </citation>
    <scope>IDENTIFICATION</scope>
</reference>
<dbReference type="Proteomes" id="UP000694548">
    <property type="component" value="Chromosome sgr10"/>
</dbReference>
<dbReference type="InterPro" id="IPR035892">
    <property type="entry name" value="C2_domain_sf"/>
</dbReference>
<dbReference type="InterPro" id="IPR027007">
    <property type="entry name" value="C2_DOCK-type_domain"/>
</dbReference>
<dbReference type="FunFam" id="1.20.1270.350:FF:000001">
    <property type="entry name" value="dedicator of cytokinesis protein 4"/>
    <property type="match status" value="1"/>
</dbReference>
<comment type="subcellular location">
    <subcellularLocation>
        <location evidence="1">Cytoplasm</location>
    </subcellularLocation>
</comment>
<protein>
    <submittedName>
        <fullName evidence="13">Dedicator of cytokinesis 3</fullName>
    </submittedName>
</protein>
<feature type="compositionally biased region" description="Polar residues" evidence="8">
    <location>
        <begin position="1774"/>
        <end position="1789"/>
    </location>
</feature>
<dbReference type="Gene3D" id="1.25.40.410">
    <property type="match status" value="1"/>
</dbReference>
<dbReference type="GO" id="GO:0005085">
    <property type="term" value="F:guanyl-nucleotide exchange factor activity"/>
    <property type="evidence" value="ECO:0007669"/>
    <property type="project" value="InterPro"/>
</dbReference>
<dbReference type="InterPro" id="IPR046773">
    <property type="entry name" value="DOCKER_Lobe_C"/>
</dbReference>
<dbReference type="SUPFAM" id="SSF50044">
    <property type="entry name" value="SH3-domain"/>
    <property type="match status" value="1"/>
</dbReference>
<dbReference type="GO" id="GO:0005886">
    <property type="term" value="C:plasma membrane"/>
    <property type="evidence" value="ECO:0007669"/>
    <property type="project" value="TreeGrafter"/>
</dbReference>
<reference evidence="13" key="1">
    <citation type="submission" date="2014-08" db="EMBL/GenBank/DDBJ databases">
        <authorList>
            <person name="Senf B."/>
            <person name="Petzold A."/>
            <person name="Downie B.R."/>
            <person name="Koch P."/>
            <person name="Platzer M."/>
        </authorList>
    </citation>
    <scope>NUCLEOTIDE SEQUENCE [LARGE SCALE GENOMIC DNA]</scope>
    <source>
        <strain evidence="13">GRZ</strain>
    </source>
</reference>
<dbReference type="InterPro" id="IPR046769">
    <property type="entry name" value="DOCKER_Lobe_A"/>
</dbReference>
<evidence type="ECO:0000259" key="11">
    <source>
        <dbReference type="PROSITE" id="PS51650"/>
    </source>
</evidence>
<dbReference type="InterPro" id="IPR001452">
    <property type="entry name" value="SH3_domain"/>
</dbReference>
<keyword evidence="4" id="KW-0597">Phosphoprotein</keyword>
<dbReference type="InterPro" id="IPR056372">
    <property type="entry name" value="TPR_DOCK"/>
</dbReference>
<feature type="compositionally biased region" description="Polar residues" evidence="8">
    <location>
        <begin position="1847"/>
        <end position="1863"/>
    </location>
</feature>
<proteinExistence type="inferred from homology"/>
<evidence type="ECO:0000256" key="9">
    <source>
        <dbReference type="SAM" id="SignalP"/>
    </source>
</evidence>
<feature type="compositionally biased region" description="Low complexity" evidence="8">
    <location>
        <begin position="1736"/>
        <end position="1773"/>
    </location>
</feature>
<feature type="domain" description="SH3" evidence="10">
    <location>
        <begin position="9"/>
        <end position="70"/>
    </location>
</feature>
<dbReference type="FunFam" id="2.60.40.150:FF:000045">
    <property type="entry name" value="Dedicator of cytokinesis protein 4"/>
    <property type="match status" value="1"/>
</dbReference>